<comment type="caution">
    <text evidence="12">The sequence shown here is derived from an EMBL/GenBank/DDBJ whole genome shotgun (WGS) entry which is preliminary data.</text>
</comment>
<proteinExistence type="inferred from homology"/>
<dbReference type="EMBL" id="CAXLJL010000156">
    <property type="protein sequence ID" value="CAL5133427.1"/>
    <property type="molecule type" value="Genomic_DNA"/>
</dbReference>
<comment type="similarity">
    <text evidence="2 11">Belongs to the glycosyltransferase 31 family.</text>
</comment>
<dbReference type="EC" id="2.4.1.-" evidence="11"/>
<evidence type="ECO:0000256" key="5">
    <source>
        <dbReference type="ARBA" id="ARBA00022692"/>
    </source>
</evidence>
<evidence type="ECO:0000313" key="13">
    <source>
        <dbReference type="Proteomes" id="UP001497525"/>
    </source>
</evidence>
<reference evidence="12" key="1">
    <citation type="submission" date="2024-06" db="EMBL/GenBank/DDBJ databases">
        <authorList>
            <person name="Liu X."/>
            <person name="Lenzi L."/>
            <person name="Haldenby T S."/>
            <person name="Uol C."/>
        </authorList>
    </citation>
    <scope>NUCLEOTIDE SEQUENCE</scope>
</reference>
<keyword evidence="9 11" id="KW-0472">Membrane</keyword>
<comment type="subcellular location">
    <subcellularLocation>
        <location evidence="1 11">Golgi apparatus membrane</location>
        <topology evidence="1 11">Single-pass type II membrane protein</topology>
    </subcellularLocation>
</comment>
<evidence type="ECO:0000256" key="7">
    <source>
        <dbReference type="ARBA" id="ARBA00022989"/>
    </source>
</evidence>
<evidence type="ECO:0000256" key="8">
    <source>
        <dbReference type="ARBA" id="ARBA00023034"/>
    </source>
</evidence>
<feature type="transmembrane region" description="Helical" evidence="11">
    <location>
        <begin position="7"/>
        <end position="27"/>
    </location>
</feature>
<keyword evidence="3 11" id="KW-0328">Glycosyltransferase</keyword>
<evidence type="ECO:0000256" key="3">
    <source>
        <dbReference type="ARBA" id="ARBA00022676"/>
    </source>
</evidence>
<keyword evidence="10" id="KW-0325">Glycoprotein</keyword>
<keyword evidence="8 11" id="KW-0333">Golgi apparatus</keyword>
<name>A0AAV2TAZ5_CALDB</name>
<keyword evidence="4" id="KW-0808">Transferase</keyword>
<dbReference type="SUPFAM" id="SSF53448">
    <property type="entry name" value="Nucleotide-diphospho-sugar transferases"/>
    <property type="match status" value="1"/>
</dbReference>
<dbReference type="InterPro" id="IPR029044">
    <property type="entry name" value="Nucleotide-diphossugar_trans"/>
</dbReference>
<gene>
    <name evidence="12" type="ORF">CDAUBV1_LOCUS6666</name>
</gene>
<accession>A0AAV2TAZ5</accession>
<dbReference type="PANTHER" id="PTHR11214">
    <property type="entry name" value="BETA-1,3-N-ACETYLGLUCOSAMINYLTRANSFERASE"/>
    <property type="match status" value="1"/>
</dbReference>
<evidence type="ECO:0000313" key="12">
    <source>
        <dbReference type="EMBL" id="CAL5133427.1"/>
    </source>
</evidence>
<dbReference type="PANTHER" id="PTHR11214:SF3">
    <property type="entry name" value="BETA-1,3-GALACTOSYLTRANSFERASE 6"/>
    <property type="match status" value="1"/>
</dbReference>
<evidence type="ECO:0000256" key="6">
    <source>
        <dbReference type="ARBA" id="ARBA00022968"/>
    </source>
</evidence>
<evidence type="ECO:0000256" key="11">
    <source>
        <dbReference type="RuleBase" id="RU363063"/>
    </source>
</evidence>
<dbReference type="FunFam" id="3.90.550.50:FF:000001">
    <property type="entry name" value="Hexosyltransferase"/>
    <property type="match status" value="1"/>
</dbReference>
<protein>
    <recommendedName>
        <fullName evidence="11">Hexosyltransferase</fullName>
        <ecNumber evidence="11">2.4.1.-</ecNumber>
    </recommendedName>
</protein>
<dbReference type="GO" id="GO:0016758">
    <property type="term" value="F:hexosyltransferase activity"/>
    <property type="evidence" value="ECO:0007669"/>
    <property type="project" value="InterPro"/>
</dbReference>
<evidence type="ECO:0000256" key="1">
    <source>
        <dbReference type="ARBA" id="ARBA00004323"/>
    </source>
</evidence>
<dbReference type="Pfam" id="PF01762">
    <property type="entry name" value="Galactosyl_T"/>
    <property type="match status" value="1"/>
</dbReference>
<dbReference type="GO" id="GO:0000139">
    <property type="term" value="C:Golgi membrane"/>
    <property type="evidence" value="ECO:0007669"/>
    <property type="project" value="UniProtKB-SubCell"/>
</dbReference>
<dbReference type="Gene3D" id="3.90.550.50">
    <property type="match status" value="1"/>
</dbReference>
<organism evidence="12 13">
    <name type="scientific">Calicophoron daubneyi</name>
    <name type="common">Rumen fluke</name>
    <name type="synonym">Paramphistomum daubneyi</name>
    <dbReference type="NCBI Taxonomy" id="300641"/>
    <lineage>
        <taxon>Eukaryota</taxon>
        <taxon>Metazoa</taxon>
        <taxon>Spiralia</taxon>
        <taxon>Lophotrochozoa</taxon>
        <taxon>Platyhelminthes</taxon>
        <taxon>Trematoda</taxon>
        <taxon>Digenea</taxon>
        <taxon>Plagiorchiida</taxon>
        <taxon>Pronocephalata</taxon>
        <taxon>Paramphistomoidea</taxon>
        <taxon>Paramphistomidae</taxon>
        <taxon>Calicophoron</taxon>
    </lineage>
</organism>
<evidence type="ECO:0000256" key="4">
    <source>
        <dbReference type="ARBA" id="ARBA00022679"/>
    </source>
</evidence>
<keyword evidence="7 11" id="KW-1133">Transmembrane helix</keyword>
<evidence type="ECO:0000256" key="10">
    <source>
        <dbReference type="ARBA" id="ARBA00023180"/>
    </source>
</evidence>
<keyword evidence="5 11" id="KW-0812">Transmembrane</keyword>
<dbReference type="Proteomes" id="UP001497525">
    <property type="component" value="Unassembled WGS sequence"/>
</dbReference>
<dbReference type="InterPro" id="IPR002659">
    <property type="entry name" value="Glyco_trans_31"/>
</dbReference>
<dbReference type="AlphaFoldDB" id="A0AAV2TAZ5"/>
<evidence type="ECO:0000256" key="2">
    <source>
        <dbReference type="ARBA" id="ARBA00008661"/>
    </source>
</evidence>
<sequence length="352" mass="41309">MKYRIHWWNIVKILLLFVLCSVFFYAWESSGPNLDDLLFPSKVDLFAVRNLLLATNSVQHHLPSPLNSITFKLLLGNKIRCLSKNSPTQNTPDLIFLVKTKPDLFERRQIIRKTWANKSHFKSCGLSVRTLFIMGRLHKSSAKLERLQDMLEQESRNLQDIVQFDFIDSFENIPYKLMASFEFIIRYCSGVKFITVVDDDFLIHPKNLVRTVLEVKGSQYLTYIQGRIYVRDEVKRDPMSKWYVSEAQYPFPYYPPFPCGGTIILSLPMVRVISVGFRYAKLLFIDDVMIGIILWKLNLAPIHSPHIYVWDAWENRRLATMISAHYYGNIDHLLEDWEKIKDDVSCKSLWTK</sequence>
<keyword evidence="6 11" id="KW-0735">Signal-anchor</keyword>
<dbReference type="GO" id="GO:0006493">
    <property type="term" value="P:protein O-linked glycosylation"/>
    <property type="evidence" value="ECO:0007669"/>
    <property type="project" value="TreeGrafter"/>
</dbReference>
<evidence type="ECO:0000256" key="9">
    <source>
        <dbReference type="ARBA" id="ARBA00023136"/>
    </source>
</evidence>